<dbReference type="AlphaFoldDB" id="A0A7I8W845"/>
<dbReference type="Pfam" id="PF01331">
    <property type="entry name" value="mRNA_cap_enzyme"/>
    <property type="match status" value="1"/>
</dbReference>
<evidence type="ECO:0000256" key="6">
    <source>
        <dbReference type="ARBA" id="ARBA00022801"/>
    </source>
</evidence>
<dbReference type="PROSITE" id="PS50054">
    <property type="entry name" value="TYR_PHOSPHATASE_DUAL"/>
    <property type="match status" value="1"/>
</dbReference>
<dbReference type="SUPFAM" id="SSF56091">
    <property type="entry name" value="DNA ligase/mRNA capping enzyme, catalytic domain"/>
    <property type="match status" value="1"/>
</dbReference>
<dbReference type="InterPro" id="IPR012340">
    <property type="entry name" value="NA-bd_OB-fold"/>
</dbReference>
<dbReference type="InterPro" id="IPR051029">
    <property type="entry name" value="mRNA_Capping_Enz/RNA_Phosphat"/>
</dbReference>
<comment type="similarity">
    <text evidence="12">In the C-terminal section; belongs to the eukaryotic GTase family.</text>
</comment>
<dbReference type="EC" id="3.6.1.74" evidence="12"/>
<dbReference type="InterPro" id="IPR029021">
    <property type="entry name" value="Prot-tyrosine_phosphatase-like"/>
</dbReference>
<comment type="subcellular location">
    <subcellularLocation>
        <location evidence="1 12">Nucleus</location>
    </subcellularLocation>
</comment>
<evidence type="ECO:0000256" key="11">
    <source>
        <dbReference type="ARBA" id="ARBA00044624"/>
    </source>
</evidence>
<dbReference type="SUPFAM" id="SSF50249">
    <property type="entry name" value="Nucleic acid-binding proteins"/>
    <property type="match status" value="1"/>
</dbReference>
<evidence type="ECO:0000256" key="13">
    <source>
        <dbReference type="PIRSR" id="PIRSR036958-1"/>
    </source>
</evidence>
<evidence type="ECO:0000256" key="8">
    <source>
        <dbReference type="ARBA" id="ARBA00023042"/>
    </source>
</evidence>
<evidence type="ECO:0000259" key="17">
    <source>
        <dbReference type="PROSITE" id="PS50054"/>
    </source>
</evidence>
<gene>
    <name evidence="19" type="ORF">DGYR_LOCUS11983</name>
</gene>
<feature type="binding site" evidence="15">
    <location>
        <begin position="342"/>
        <end position="344"/>
    </location>
    <ligand>
        <name>GTP</name>
        <dbReference type="ChEBI" id="CHEBI:37565"/>
    </ligand>
</feature>
<dbReference type="Proteomes" id="UP000549394">
    <property type="component" value="Unassembled WGS sequence"/>
</dbReference>
<dbReference type="PROSITE" id="PS50056">
    <property type="entry name" value="TYR_PHOSPHATASE_2"/>
    <property type="match status" value="1"/>
</dbReference>
<dbReference type="EMBL" id="CAJFCJ010000021">
    <property type="protein sequence ID" value="CAD5124441.1"/>
    <property type="molecule type" value="Genomic_DNA"/>
</dbReference>
<proteinExistence type="inferred from homology"/>
<evidence type="ECO:0000313" key="19">
    <source>
        <dbReference type="EMBL" id="CAD5124441.1"/>
    </source>
</evidence>
<dbReference type="GO" id="GO:0004651">
    <property type="term" value="F:polynucleotide 5'-phosphatase activity"/>
    <property type="evidence" value="ECO:0007669"/>
    <property type="project" value="UniProtKB-UniRule"/>
</dbReference>
<evidence type="ECO:0000256" key="5">
    <source>
        <dbReference type="ARBA" id="ARBA00022741"/>
    </source>
</evidence>
<dbReference type="SUPFAM" id="SSF52799">
    <property type="entry name" value="(Phosphotyrosine protein) phosphatases II"/>
    <property type="match status" value="1"/>
</dbReference>
<dbReference type="InterPro" id="IPR016130">
    <property type="entry name" value="Tyr_Pase_AS"/>
</dbReference>
<dbReference type="InterPro" id="IPR013846">
    <property type="entry name" value="mRNA_cap_enzyme_C"/>
</dbReference>
<dbReference type="GO" id="GO:0005525">
    <property type="term" value="F:GTP binding"/>
    <property type="evidence" value="ECO:0007669"/>
    <property type="project" value="UniProtKB-UniRule"/>
</dbReference>
<evidence type="ECO:0000256" key="12">
    <source>
        <dbReference type="PIRNR" id="PIRNR036958"/>
    </source>
</evidence>
<keyword evidence="5 12" id="KW-0547">Nucleotide-binding</keyword>
<comment type="similarity">
    <text evidence="12">In the N-terminal section; belongs to the non-receptor class of the protein-tyrosine phosphatase family.</text>
</comment>
<keyword evidence="3 12" id="KW-0808">Transferase</keyword>
<feature type="binding site" evidence="15">
    <location>
        <begin position="458"/>
        <end position="460"/>
    </location>
    <ligand>
        <name>GTP</name>
        <dbReference type="ChEBI" id="CHEBI:37565"/>
    </ligand>
</feature>
<dbReference type="PIRSF" id="PIRSF036958">
    <property type="entry name" value="mRNA_capping_HCE"/>
    <property type="match status" value="1"/>
</dbReference>
<dbReference type="GO" id="GO:0006370">
    <property type="term" value="P:7-methylguanosine mRNA capping"/>
    <property type="evidence" value="ECO:0007669"/>
    <property type="project" value="UniProtKB-UniRule"/>
</dbReference>
<feature type="region of interest" description="Disordered" evidence="16">
    <location>
        <begin position="188"/>
        <end position="223"/>
    </location>
</feature>
<evidence type="ECO:0000256" key="15">
    <source>
        <dbReference type="PIRSR" id="PIRSR036958-3"/>
    </source>
</evidence>
<keyword evidence="4 12" id="KW-0548">Nucleotidyltransferase</keyword>
<keyword evidence="6 12" id="KW-0378">Hydrolase</keyword>
<dbReference type="OrthoDB" id="200924at2759"/>
<evidence type="ECO:0000256" key="14">
    <source>
        <dbReference type="PIRSR" id="PIRSR036958-2"/>
    </source>
</evidence>
<feature type="domain" description="Tyrosine specific protein phosphatases" evidence="18">
    <location>
        <begin position="110"/>
        <end position="177"/>
    </location>
</feature>
<evidence type="ECO:0000259" key="18">
    <source>
        <dbReference type="PROSITE" id="PS50056"/>
    </source>
</evidence>
<dbReference type="FunFam" id="3.30.470.30:FF:000040">
    <property type="entry name" value="mRNA-capping enzyme"/>
    <property type="match status" value="1"/>
</dbReference>
<dbReference type="GO" id="GO:0004484">
    <property type="term" value="F:mRNA guanylyltransferase activity"/>
    <property type="evidence" value="ECO:0007669"/>
    <property type="project" value="UniProtKB-UniRule"/>
</dbReference>
<dbReference type="InterPro" id="IPR000340">
    <property type="entry name" value="Dual-sp_phosphatase_cat-dom"/>
</dbReference>
<dbReference type="GO" id="GO:0140818">
    <property type="term" value="F:mRNA 5'-triphosphate monophosphatase activity"/>
    <property type="evidence" value="ECO:0007669"/>
    <property type="project" value="UniProtKB-EC"/>
</dbReference>
<dbReference type="FunFam" id="3.90.190.10:FF:000040">
    <property type="entry name" value="mRNA-capping enzyme"/>
    <property type="match status" value="1"/>
</dbReference>
<keyword evidence="2 12" id="KW-0507">mRNA processing</keyword>
<reference evidence="19 20" key="1">
    <citation type="submission" date="2020-08" db="EMBL/GenBank/DDBJ databases">
        <authorList>
            <person name="Hejnol A."/>
        </authorList>
    </citation>
    <scope>NUCLEOTIDE SEQUENCE [LARGE SCALE GENOMIC DNA]</scope>
</reference>
<feature type="binding site" evidence="15">
    <location>
        <position position="298"/>
    </location>
    <ligand>
        <name>GTP</name>
        <dbReference type="ChEBI" id="CHEBI:37565"/>
    </ligand>
</feature>
<keyword evidence="7" id="KW-0904">Protein phosphatase</keyword>
<keyword evidence="10 12" id="KW-0539">Nucleus</keyword>
<evidence type="ECO:0000256" key="7">
    <source>
        <dbReference type="ARBA" id="ARBA00022912"/>
    </source>
</evidence>
<dbReference type="GO" id="GO:0005524">
    <property type="term" value="F:ATP binding"/>
    <property type="evidence" value="ECO:0007669"/>
    <property type="project" value="InterPro"/>
</dbReference>
<dbReference type="InterPro" id="IPR000387">
    <property type="entry name" value="Tyr_Pase_dom"/>
</dbReference>
<dbReference type="PROSITE" id="PS00383">
    <property type="entry name" value="TYR_PHOSPHATASE_1"/>
    <property type="match status" value="1"/>
</dbReference>
<evidence type="ECO:0000256" key="3">
    <source>
        <dbReference type="ARBA" id="ARBA00022679"/>
    </source>
</evidence>
<organism evidence="19 20">
    <name type="scientific">Dimorphilus gyrociliatus</name>
    <dbReference type="NCBI Taxonomy" id="2664684"/>
    <lineage>
        <taxon>Eukaryota</taxon>
        <taxon>Metazoa</taxon>
        <taxon>Spiralia</taxon>
        <taxon>Lophotrochozoa</taxon>
        <taxon>Annelida</taxon>
        <taxon>Polychaeta</taxon>
        <taxon>Polychaeta incertae sedis</taxon>
        <taxon>Dinophilidae</taxon>
        <taxon>Dimorphilus</taxon>
    </lineage>
</organism>
<dbReference type="Pfam" id="PF03919">
    <property type="entry name" value="mRNA_cap_C"/>
    <property type="match status" value="1"/>
</dbReference>
<dbReference type="FunFam" id="2.40.50.140:FF:000291">
    <property type="entry name" value="mRNA-capping enzyme"/>
    <property type="match status" value="1"/>
</dbReference>
<dbReference type="GO" id="GO:0004721">
    <property type="term" value="F:phosphoprotein phosphatase activity"/>
    <property type="evidence" value="ECO:0007669"/>
    <property type="project" value="UniProtKB-UniRule"/>
</dbReference>
<dbReference type="InterPro" id="IPR017074">
    <property type="entry name" value="mRNA_cap_enz_bifunc"/>
</dbReference>
<dbReference type="PANTHER" id="PTHR10367">
    <property type="entry name" value="MRNA-CAPPING ENZYME"/>
    <property type="match status" value="1"/>
</dbReference>
<comment type="function">
    <text evidence="12">Bifunctional mRNA-capping enzyme exhibiting RNA 5'-triphosphate monophosphatase activity in the N-terminal part and mRNA guanylyltransferase activity in the C-terminal part. Catalyzes the first two steps of cap formation: by removing the gamma-phosphate from the 5'-triphosphate end of nascent mRNA to yield a diphosphate end, and by transferring the GMP moiety of GTP to the 5'-diphosphate terminus of RNA via a covalent enzyme-GMP reaction intermediate.</text>
</comment>
<keyword evidence="8 12" id="KW-0506">mRNA capping</keyword>
<keyword evidence="9 12" id="KW-0342">GTP-binding</keyword>
<feature type="domain" description="Tyrosine-protein phosphatase" evidence="17">
    <location>
        <begin position="39"/>
        <end position="189"/>
    </location>
</feature>
<keyword evidence="20" id="KW-1185">Reference proteome</keyword>
<accession>A0A7I8W845</accession>
<feature type="active site" description="N6-GMP-lysine intermediate" evidence="14">
    <location>
        <position position="293"/>
    </location>
</feature>
<protein>
    <recommendedName>
        <fullName evidence="12">mRNA-capping enzyme</fullName>
    </recommendedName>
    <domain>
        <recommendedName>
            <fullName evidence="12">mRNA 5'-triphosphate monophosphatase</fullName>
            <ecNumber evidence="12">3.6.1.74</ecNumber>
        </recommendedName>
        <alternativeName>
            <fullName evidence="12">mRNA 5'-phosphatase</fullName>
        </alternativeName>
    </domain>
    <domain>
        <recommendedName>
            <fullName evidence="12">mRNA guanylyltransferase</fullName>
            <ecNumber evidence="12">2.7.7.50</ecNumber>
        </recommendedName>
        <alternativeName>
            <fullName evidence="12">GTP--RNA guanylyltransferase</fullName>
            <shortName evidence="12">GTase</shortName>
        </alternativeName>
    </domain>
</protein>
<evidence type="ECO:0000256" key="9">
    <source>
        <dbReference type="ARBA" id="ARBA00023134"/>
    </source>
</evidence>
<comment type="catalytic activity">
    <reaction evidence="12">
        <text>a 5'-end triphospho-ribonucleoside in mRNA + H2O = a 5'-end diphospho-ribonucleoside in mRNA + phosphate + H(+)</text>
        <dbReference type="Rhea" id="RHEA:67004"/>
        <dbReference type="Rhea" id="RHEA-COMP:17164"/>
        <dbReference type="Rhea" id="RHEA-COMP:17165"/>
        <dbReference type="ChEBI" id="CHEBI:15377"/>
        <dbReference type="ChEBI" id="CHEBI:15378"/>
        <dbReference type="ChEBI" id="CHEBI:43474"/>
        <dbReference type="ChEBI" id="CHEBI:167616"/>
        <dbReference type="ChEBI" id="CHEBI:167618"/>
        <dbReference type="EC" id="3.6.1.74"/>
    </reaction>
</comment>
<dbReference type="Pfam" id="PF00782">
    <property type="entry name" value="DSPc"/>
    <property type="match status" value="1"/>
</dbReference>
<feature type="binding site" evidence="15">
    <location>
        <begin position="533"/>
        <end position="538"/>
    </location>
    <ligand>
        <name>GTP</name>
        <dbReference type="ChEBI" id="CHEBI:37565"/>
    </ligand>
</feature>
<dbReference type="InterPro" id="IPR001339">
    <property type="entry name" value="mRNA_cap_enzyme_adenylation"/>
</dbReference>
<dbReference type="EC" id="2.7.7.50" evidence="12"/>
<dbReference type="Gene3D" id="3.90.190.10">
    <property type="entry name" value="Protein tyrosine phosphatase superfamily"/>
    <property type="match status" value="1"/>
</dbReference>
<dbReference type="CDD" id="cd07895">
    <property type="entry name" value="Adenylation_mRNA_capping"/>
    <property type="match status" value="1"/>
</dbReference>
<feature type="active site" description="Phosphocysteine intermediate" evidence="13">
    <location>
        <position position="132"/>
    </location>
</feature>
<dbReference type="Gene3D" id="3.30.1490.430">
    <property type="match status" value="1"/>
</dbReference>
<comment type="caution">
    <text evidence="19">The sequence shown here is derived from an EMBL/GenBank/DDBJ whole genome shotgun (WGS) entry which is preliminary data.</text>
</comment>
<evidence type="ECO:0000256" key="2">
    <source>
        <dbReference type="ARBA" id="ARBA00022664"/>
    </source>
</evidence>
<dbReference type="Gene3D" id="3.30.470.30">
    <property type="entry name" value="DNA ligase/mRNA capping enzyme"/>
    <property type="match status" value="1"/>
</dbReference>
<comment type="catalytic activity">
    <reaction evidence="11">
        <text>a 5'-end diphospho-ribonucleoside in mRNA + GTP + H(+) = a 5'-end (5'-triphosphoguanosine)-ribonucleoside in mRNA + diphosphate</text>
        <dbReference type="Rhea" id="RHEA:67012"/>
        <dbReference type="Rhea" id="RHEA-COMP:17165"/>
        <dbReference type="Rhea" id="RHEA-COMP:17166"/>
        <dbReference type="ChEBI" id="CHEBI:15378"/>
        <dbReference type="ChEBI" id="CHEBI:33019"/>
        <dbReference type="ChEBI" id="CHEBI:37565"/>
        <dbReference type="ChEBI" id="CHEBI:167616"/>
        <dbReference type="ChEBI" id="CHEBI:167617"/>
        <dbReference type="EC" id="2.7.7.50"/>
    </reaction>
    <physiologicalReaction direction="left-to-right" evidence="11">
        <dbReference type="Rhea" id="RHEA:67013"/>
    </physiologicalReaction>
</comment>
<sequence>MAEGINAELPLPPRWLRCPRKGNLIDDLFLPMKTPLDERYDDQVPEEYRFNLRMIFNSMKQMKRKMGILLDLTFTTRFYDSKKVREELDCGYIKIKCRGHGQAPTIEETEAFMTAVDSVVTNRPNEVIGVHCTHGFNRTGFLIVCYLIDKRDWDLEAALSLFIENRSPGIYKQDYINELYKRYYPEETPPNAPSLPDWHVEFDDNDRDDDGKPIASRKKNRGQNRKDNAVFVEGLDIPQVEQFKDYEQVSRLQNEVKIICSYERNGFAGAQPVSMDRQNISLLGEKRYKVSWKADGVRYLMYIKGKEQIFMFDRDNTVFKVNNLTFPRRKFPEDSVFDTLVDGELVVDQHEGQKIPRFLIYDIVQFESKPVGRCDFGRREICIQRELIGPRTVAMEERRIIRESEPFGIRIKEFHDITYAERFFREEFTKAVAHETDGLIFQPFEWVYKGGRTHLILKWKPPELNSVDFLLKIVVEKREGCPPEKTAHLFVGGLHPPFCSMKCPKEFREYNNKIIECTWEVLDRGGGKWKFLRERKDKSFPNSYETATGE</sequence>
<dbReference type="PANTHER" id="PTHR10367:SF17">
    <property type="entry name" value="MRNA-CAPPING ENZYME"/>
    <property type="match status" value="1"/>
</dbReference>
<evidence type="ECO:0000256" key="10">
    <source>
        <dbReference type="ARBA" id="ARBA00023242"/>
    </source>
</evidence>
<name>A0A7I8W845_9ANNE</name>
<evidence type="ECO:0000256" key="4">
    <source>
        <dbReference type="ARBA" id="ARBA00022695"/>
    </source>
</evidence>
<dbReference type="Gene3D" id="2.40.50.140">
    <property type="entry name" value="Nucleic acid-binding proteins"/>
    <property type="match status" value="1"/>
</dbReference>
<feature type="binding site" evidence="15">
    <location>
        <position position="314"/>
    </location>
    <ligand>
        <name>GTP</name>
        <dbReference type="ChEBI" id="CHEBI:37565"/>
    </ligand>
</feature>
<evidence type="ECO:0000256" key="16">
    <source>
        <dbReference type="SAM" id="MobiDB-lite"/>
    </source>
</evidence>
<dbReference type="InterPro" id="IPR020422">
    <property type="entry name" value="TYR_PHOSPHATASE_DUAL_dom"/>
</dbReference>
<evidence type="ECO:0000313" key="20">
    <source>
        <dbReference type="Proteomes" id="UP000549394"/>
    </source>
</evidence>
<evidence type="ECO:0000256" key="1">
    <source>
        <dbReference type="ARBA" id="ARBA00004123"/>
    </source>
</evidence>
<dbReference type="GO" id="GO:0005634">
    <property type="term" value="C:nucleus"/>
    <property type="evidence" value="ECO:0007669"/>
    <property type="project" value="UniProtKB-SubCell"/>
</dbReference>